<proteinExistence type="predicted"/>
<dbReference type="SUPFAM" id="SSF101898">
    <property type="entry name" value="NHL repeat"/>
    <property type="match status" value="2"/>
</dbReference>
<dbReference type="PANTHER" id="PTHR24104">
    <property type="entry name" value="E3 UBIQUITIN-PROTEIN LIGASE NHLRC1-RELATED"/>
    <property type="match status" value="1"/>
</dbReference>
<dbReference type="PROSITE" id="PS51125">
    <property type="entry name" value="NHL"/>
    <property type="match status" value="9"/>
</dbReference>
<feature type="repeat" description="NHL" evidence="2">
    <location>
        <begin position="426"/>
        <end position="461"/>
    </location>
</feature>
<evidence type="ECO:0000313" key="5">
    <source>
        <dbReference type="Proteomes" id="UP000614200"/>
    </source>
</evidence>
<name>A0ABR9ZS11_9FIRM</name>
<accession>A0ABR9ZS11</accession>
<feature type="repeat" description="NHL" evidence="2">
    <location>
        <begin position="469"/>
        <end position="508"/>
    </location>
</feature>
<gene>
    <name evidence="4" type="ORF">ISU02_04790</name>
</gene>
<keyword evidence="5" id="KW-1185">Reference proteome</keyword>
<feature type="chain" id="PRO_5045204215" evidence="3">
    <location>
        <begin position="26"/>
        <end position="613"/>
    </location>
</feature>
<protein>
    <submittedName>
        <fullName evidence="4">6-bladed beta-propeller</fullName>
    </submittedName>
</protein>
<evidence type="ECO:0000256" key="1">
    <source>
        <dbReference type="ARBA" id="ARBA00022737"/>
    </source>
</evidence>
<keyword evidence="3" id="KW-0732">Signal</keyword>
<dbReference type="InterPro" id="IPR050952">
    <property type="entry name" value="TRIM-NHL_E3_ligases"/>
</dbReference>
<dbReference type="Pfam" id="PF01436">
    <property type="entry name" value="NHL"/>
    <property type="match status" value="3"/>
</dbReference>
<dbReference type="Pfam" id="PF17170">
    <property type="entry name" value="DUF5128"/>
    <property type="match status" value="1"/>
</dbReference>
<dbReference type="EMBL" id="JADKNH010000002">
    <property type="protein sequence ID" value="MBF4692419.1"/>
    <property type="molecule type" value="Genomic_DNA"/>
</dbReference>
<feature type="repeat" description="NHL" evidence="2">
    <location>
        <begin position="319"/>
        <end position="362"/>
    </location>
</feature>
<dbReference type="PANTHER" id="PTHR24104:SF25">
    <property type="entry name" value="PROTEIN LIN-41"/>
    <property type="match status" value="1"/>
</dbReference>
<organism evidence="4 5">
    <name type="scientific">Fusibacter ferrireducens</name>
    <dbReference type="NCBI Taxonomy" id="2785058"/>
    <lineage>
        <taxon>Bacteria</taxon>
        <taxon>Bacillati</taxon>
        <taxon>Bacillota</taxon>
        <taxon>Clostridia</taxon>
        <taxon>Eubacteriales</taxon>
        <taxon>Eubacteriales Family XII. Incertae Sedis</taxon>
        <taxon>Fusibacter</taxon>
    </lineage>
</organism>
<evidence type="ECO:0000256" key="2">
    <source>
        <dbReference type="PROSITE-ProRule" id="PRU00504"/>
    </source>
</evidence>
<feature type="repeat" description="NHL" evidence="2">
    <location>
        <begin position="77"/>
        <end position="120"/>
    </location>
</feature>
<dbReference type="Pfam" id="PF22701">
    <property type="entry name" value="Mala_s_1-like"/>
    <property type="match status" value="1"/>
</dbReference>
<dbReference type="Proteomes" id="UP000614200">
    <property type="component" value="Unassembled WGS sequence"/>
</dbReference>
<feature type="repeat" description="NHL" evidence="2">
    <location>
        <begin position="227"/>
        <end position="266"/>
    </location>
</feature>
<dbReference type="InterPro" id="IPR054550">
    <property type="entry name" value="Mala_s_1-like"/>
</dbReference>
<feature type="repeat" description="NHL" evidence="2">
    <location>
        <begin position="43"/>
        <end position="73"/>
    </location>
</feature>
<sequence>MSRKLLKSVSVLGLILLLLSQITMANVADVLGEVTEGATEVYFNSPVAMAKDSSGNIYVADMSNHRIVKMNSNGTVLQKFGTLGSAPGQFDTPFGVSIDNNGNILVADTANYRIQKFDANWNYITSWGSFGNGNGQFGLPREIGIDSQNRYHVCDEFHDRIQVFDENGAFLYQYGTRGTAQGQFRLPQGIAIKQSTAGDRVYICDTFNNRVQVLDVNGNFIEQIGTGTAGDSDYQFLYPRGVNLDDNGDVYIADTFNHKIKKYDANHQYQYSTTIGLVKLEPIFPCQVLPLGDGKFIVSDTGNSQLLKFSGYSTYATLVDNFGKLRSNDGVFSGATGVAVDDEGYAYVTDTANHRVQKFDSSGNLVDKWGGNGGDGGPMSYGIYYWQFTVPKQICYDKYYDNLVIADTGNSRIQVFSKNGTWLSNFGYGHLTLPVGVCTTSDGCTYVADTGGNRIVKFSPLGIYADSWGTEGMQDGQFRQPFFIASDSQDNIYVTDRANSRIQKFDKHGNFITKWGTNGGVPNVDPLDNWGFGDGDLFLPIGITIDDNDYVYVTDSSNNRVQKFTSDGVFVEKWGIFSGSSGNFFSPQGIACGANGEVYVADGLLNRVIKFIK</sequence>
<feature type="repeat" description="NHL" evidence="2">
    <location>
        <begin position="527"/>
        <end position="567"/>
    </location>
</feature>
<evidence type="ECO:0000256" key="3">
    <source>
        <dbReference type="SAM" id="SignalP"/>
    </source>
</evidence>
<dbReference type="InterPro" id="IPR001258">
    <property type="entry name" value="NHL_repeat"/>
</dbReference>
<reference evidence="4 5" key="1">
    <citation type="submission" date="2020-11" db="EMBL/GenBank/DDBJ databases">
        <title>Fusibacter basophilias sp. nov.</title>
        <authorList>
            <person name="Qiu D."/>
        </authorList>
    </citation>
    <scope>NUCLEOTIDE SEQUENCE [LARGE SCALE GENOMIC DNA]</scope>
    <source>
        <strain evidence="4 5">Q10-2</strain>
    </source>
</reference>
<dbReference type="InterPro" id="IPR011042">
    <property type="entry name" value="6-blade_b-propeller_TolB-like"/>
</dbReference>
<comment type="caution">
    <text evidence="4">The sequence shown here is derived from an EMBL/GenBank/DDBJ whole genome shotgun (WGS) entry which is preliminary data.</text>
</comment>
<feature type="repeat" description="NHL" evidence="2">
    <location>
        <begin position="171"/>
        <end position="217"/>
    </location>
</feature>
<dbReference type="RefSeq" id="WP_194700650.1">
    <property type="nucleotide sequence ID" value="NZ_JADKNH010000002.1"/>
</dbReference>
<feature type="signal peptide" evidence="3">
    <location>
        <begin position="1"/>
        <end position="25"/>
    </location>
</feature>
<dbReference type="Gene3D" id="2.120.10.30">
    <property type="entry name" value="TolB, C-terminal domain"/>
    <property type="match status" value="4"/>
</dbReference>
<feature type="repeat" description="NHL" evidence="2">
    <location>
        <begin position="387"/>
        <end position="419"/>
    </location>
</feature>
<keyword evidence="1" id="KW-0677">Repeat</keyword>
<evidence type="ECO:0000313" key="4">
    <source>
        <dbReference type="EMBL" id="MBF4692419.1"/>
    </source>
</evidence>